<name>A0A098YBV8_9ACTN</name>
<dbReference type="OrthoDB" id="3212310at2"/>
<dbReference type="GO" id="GO:0003677">
    <property type="term" value="F:DNA binding"/>
    <property type="evidence" value="ECO:0007669"/>
    <property type="project" value="InterPro"/>
</dbReference>
<dbReference type="PANTHER" id="PTHR35010:SF2">
    <property type="entry name" value="BLL4672 PROTEIN"/>
    <property type="match status" value="1"/>
</dbReference>
<evidence type="ECO:0000313" key="2">
    <source>
        <dbReference type="EMBL" id="KGH48283.1"/>
    </source>
</evidence>
<dbReference type="CDD" id="cd00093">
    <property type="entry name" value="HTH_XRE"/>
    <property type="match status" value="1"/>
</dbReference>
<reference evidence="2 3" key="1">
    <citation type="submission" date="2014-07" db="EMBL/GenBank/DDBJ databases">
        <title>Biosystematic studies on Modestobacter strains isolated from extreme hyper-arid desert soil and from historic building.</title>
        <authorList>
            <person name="Bukarasam K."/>
            <person name="Bull A."/>
            <person name="Girard G."/>
            <person name="van Wezel G."/>
            <person name="Goodfellow M."/>
        </authorList>
    </citation>
    <scope>NUCLEOTIDE SEQUENCE [LARGE SCALE GENOMIC DNA]</scope>
    <source>
        <strain evidence="2 3">KNN45-2b</strain>
    </source>
</reference>
<evidence type="ECO:0000259" key="1">
    <source>
        <dbReference type="PROSITE" id="PS50943"/>
    </source>
</evidence>
<dbReference type="PROSITE" id="PS50943">
    <property type="entry name" value="HTH_CROC1"/>
    <property type="match status" value="1"/>
</dbReference>
<keyword evidence="3" id="KW-1185">Reference proteome</keyword>
<dbReference type="STRING" id="1522368.IN07_02530"/>
<dbReference type="Proteomes" id="UP000029713">
    <property type="component" value="Unassembled WGS sequence"/>
</dbReference>
<dbReference type="EMBL" id="JPMX01000008">
    <property type="protein sequence ID" value="KGH48283.1"/>
    <property type="molecule type" value="Genomic_DNA"/>
</dbReference>
<evidence type="ECO:0000313" key="3">
    <source>
        <dbReference type="Proteomes" id="UP000029713"/>
    </source>
</evidence>
<protein>
    <recommendedName>
        <fullName evidence="1">HTH cro/C1-type domain-containing protein</fullName>
    </recommendedName>
</protein>
<dbReference type="PANTHER" id="PTHR35010">
    <property type="entry name" value="BLL4672 PROTEIN-RELATED"/>
    <property type="match status" value="1"/>
</dbReference>
<dbReference type="InterPro" id="IPR010982">
    <property type="entry name" value="Lambda_DNA-bd_dom_sf"/>
</dbReference>
<gene>
    <name evidence="2" type="ORF">IN07_02530</name>
</gene>
<proteinExistence type="predicted"/>
<comment type="caution">
    <text evidence="2">The sequence shown here is derived from an EMBL/GenBank/DDBJ whole genome shotgun (WGS) entry which is preliminary data.</text>
</comment>
<dbReference type="AlphaFoldDB" id="A0A098YBV8"/>
<sequence length="277" mass="30067">MADRGDFAALLRAWRERLQPAAVGFPTGQRRTKGLRREEVALLAGVSVDYLVRLEQGRADRPSAQVVASLARVLQLSDLERDQLYLAAGLPAPLPSAVPTHIPASVQRLLARLPDVAIGVWTAHWTLLTANAAWRALLGDMPAGLNLVAAEFAGRAPQVVSSDGDLERHQRALVSDLRSAQVRYPDDPSVRALLAELQPDPRFAQLWAEGTVVEHRFQAKTFVHPRVGLVTVDCDVLTVIGTDLRIVTYTAEPGTEDASRFDLIRTLGLAEVGGPST</sequence>
<accession>A0A098YBV8</accession>
<dbReference type="InterPro" id="IPR001387">
    <property type="entry name" value="Cro/C1-type_HTH"/>
</dbReference>
<dbReference type="Pfam" id="PF17765">
    <property type="entry name" value="MLTR_LBD"/>
    <property type="match status" value="1"/>
</dbReference>
<dbReference type="RefSeq" id="WP_036333267.1">
    <property type="nucleotide sequence ID" value="NZ_JPMX01000008.1"/>
</dbReference>
<dbReference type="SUPFAM" id="SSF47413">
    <property type="entry name" value="lambda repressor-like DNA-binding domains"/>
    <property type="match status" value="1"/>
</dbReference>
<dbReference type="Gene3D" id="1.10.260.40">
    <property type="entry name" value="lambda repressor-like DNA-binding domains"/>
    <property type="match status" value="1"/>
</dbReference>
<organism evidence="2 3">
    <name type="scientific">Modestobacter caceresii</name>
    <dbReference type="NCBI Taxonomy" id="1522368"/>
    <lineage>
        <taxon>Bacteria</taxon>
        <taxon>Bacillati</taxon>
        <taxon>Actinomycetota</taxon>
        <taxon>Actinomycetes</taxon>
        <taxon>Geodermatophilales</taxon>
        <taxon>Geodermatophilaceae</taxon>
        <taxon>Modestobacter</taxon>
    </lineage>
</organism>
<dbReference type="SMART" id="SM00530">
    <property type="entry name" value="HTH_XRE"/>
    <property type="match status" value="1"/>
</dbReference>
<dbReference type="InterPro" id="IPR041413">
    <property type="entry name" value="MLTR_LBD"/>
</dbReference>
<dbReference type="Gene3D" id="3.30.450.180">
    <property type="match status" value="1"/>
</dbReference>
<dbReference type="Pfam" id="PF13560">
    <property type="entry name" value="HTH_31"/>
    <property type="match status" value="1"/>
</dbReference>
<feature type="domain" description="HTH cro/C1-type" evidence="1">
    <location>
        <begin position="33"/>
        <end position="79"/>
    </location>
</feature>